<sequence length="300" mass="32605">MKWGLVKRYAMTLVAATTLSAQSYGEEKKPKVSTEKVTDSIYMITGRGGNVGLFFGEDTTILIDDKFAPLAKPIIASVAEITDSPVEYLLNTHFHGDHTGGNEHFGKTGAIIVAHDNVRKTLSTGGEIKAFNSTFEATADVGLPSITFNDRMVFHVNNETVSLQHYPSAHTDGDGVIYFEKENVIHAGDIFFNGVYPFVDIGNGGSVQGVISAVEKMLEKADGKTKIIPGHGPLSNRADLEAYLDMLKTTLKRVADMKAQGLSRQEVLAKAPTADYDKTWNKGGIKANVWVSTLYSTLDE</sequence>
<protein>
    <recommendedName>
        <fullName evidence="6">beta-lactamase</fullName>
        <ecNumber evidence="6">3.5.2.6</ecNumber>
    </recommendedName>
</protein>
<evidence type="ECO:0000256" key="5">
    <source>
        <dbReference type="ARBA" id="ARBA00011245"/>
    </source>
</evidence>
<evidence type="ECO:0000256" key="1">
    <source>
        <dbReference type="ARBA" id="ARBA00001526"/>
    </source>
</evidence>
<keyword evidence="8" id="KW-0732">Signal</keyword>
<evidence type="ECO:0000256" key="7">
    <source>
        <dbReference type="ARBA" id="ARBA00022723"/>
    </source>
</evidence>
<dbReference type="EC" id="3.5.2.6" evidence="6"/>
<dbReference type="InterPro" id="IPR036866">
    <property type="entry name" value="RibonucZ/Hydroxyglut_hydro"/>
</dbReference>
<dbReference type="Pfam" id="PF00753">
    <property type="entry name" value="Lactamase_B"/>
    <property type="match status" value="1"/>
</dbReference>
<evidence type="ECO:0000259" key="13">
    <source>
        <dbReference type="SMART" id="SM00849"/>
    </source>
</evidence>
<evidence type="ECO:0000256" key="3">
    <source>
        <dbReference type="ARBA" id="ARBA00004418"/>
    </source>
</evidence>
<keyword evidence="11" id="KW-0862">Zinc</keyword>
<evidence type="ECO:0000256" key="2">
    <source>
        <dbReference type="ARBA" id="ARBA00001947"/>
    </source>
</evidence>
<keyword evidence="10" id="KW-0378">Hydrolase</keyword>
<evidence type="ECO:0000256" key="12">
    <source>
        <dbReference type="ARBA" id="ARBA00023251"/>
    </source>
</evidence>
<comment type="caution">
    <text evidence="14">The sequence shown here is derived from an EMBL/GenBank/DDBJ whole genome shotgun (WGS) entry which is preliminary data.</text>
</comment>
<keyword evidence="15" id="KW-1185">Reference proteome</keyword>
<evidence type="ECO:0000256" key="4">
    <source>
        <dbReference type="ARBA" id="ARBA00005250"/>
    </source>
</evidence>
<keyword evidence="7" id="KW-0479">Metal-binding</keyword>
<evidence type="ECO:0000256" key="10">
    <source>
        <dbReference type="ARBA" id="ARBA00022801"/>
    </source>
</evidence>
<dbReference type="CDD" id="cd16282">
    <property type="entry name" value="metallo-hydrolase-like_MBL-fold"/>
    <property type="match status" value="1"/>
</dbReference>
<comment type="catalytic activity">
    <reaction evidence="1">
        <text>a beta-lactam + H2O = a substituted beta-amino acid</text>
        <dbReference type="Rhea" id="RHEA:20401"/>
        <dbReference type="ChEBI" id="CHEBI:15377"/>
        <dbReference type="ChEBI" id="CHEBI:35627"/>
        <dbReference type="ChEBI" id="CHEBI:140347"/>
        <dbReference type="EC" id="3.5.2.6"/>
    </reaction>
</comment>
<evidence type="ECO:0000256" key="11">
    <source>
        <dbReference type="ARBA" id="ARBA00022833"/>
    </source>
</evidence>
<dbReference type="SMART" id="SM00849">
    <property type="entry name" value="Lactamase_B"/>
    <property type="match status" value="1"/>
</dbReference>
<organism evidence="14 15">
    <name type="scientific">Sessilibacter corallicola</name>
    <dbReference type="NCBI Taxonomy" id="2904075"/>
    <lineage>
        <taxon>Bacteria</taxon>
        <taxon>Pseudomonadati</taxon>
        <taxon>Pseudomonadota</taxon>
        <taxon>Gammaproteobacteria</taxon>
        <taxon>Cellvibrionales</taxon>
        <taxon>Cellvibrionaceae</taxon>
        <taxon>Sessilibacter</taxon>
    </lineage>
</organism>
<evidence type="ECO:0000256" key="8">
    <source>
        <dbReference type="ARBA" id="ARBA00022729"/>
    </source>
</evidence>
<name>A0ABQ0A7Q2_9GAMM</name>
<dbReference type="PANTHER" id="PTHR42951">
    <property type="entry name" value="METALLO-BETA-LACTAMASE DOMAIN-CONTAINING"/>
    <property type="match status" value="1"/>
</dbReference>
<comment type="subunit">
    <text evidence="5">Monomer.</text>
</comment>
<comment type="subcellular location">
    <subcellularLocation>
        <location evidence="3">Periplasm</location>
    </subcellularLocation>
</comment>
<dbReference type="RefSeq" id="WP_233088903.1">
    <property type="nucleotide sequence ID" value="NZ_BAABWN010000004.1"/>
</dbReference>
<accession>A0ABQ0A7Q2</accession>
<dbReference type="SUPFAM" id="SSF56281">
    <property type="entry name" value="Metallo-hydrolase/oxidoreductase"/>
    <property type="match status" value="1"/>
</dbReference>
<comment type="similarity">
    <text evidence="4">Belongs to the metallo-beta-lactamase superfamily. Class-B beta-lactamase family.</text>
</comment>
<dbReference type="InterPro" id="IPR001279">
    <property type="entry name" value="Metallo-B-lactamas"/>
</dbReference>
<dbReference type="PROSITE" id="PS00743">
    <property type="entry name" value="BETA_LACTAMASE_B_1"/>
    <property type="match status" value="1"/>
</dbReference>
<dbReference type="Gene3D" id="3.60.15.10">
    <property type="entry name" value="Ribonuclease Z/Hydroxyacylglutathione hydrolase-like"/>
    <property type="match status" value="1"/>
</dbReference>
<evidence type="ECO:0000256" key="6">
    <source>
        <dbReference type="ARBA" id="ARBA00012865"/>
    </source>
</evidence>
<dbReference type="InterPro" id="IPR001018">
    <property type="entry name" value="Beta-lactamase_class-B_CS"/>
</dbReference>
<evidence type="ECO:0000313" key="15">
    <source>
        <dbReference type="Proteomes" id="UP001465153"/>
    </source>
</evidence>
<keyword evidence="12" id="KW-0046">Antibiotic resistance</keyword>
<evidence type="ECO:0000256" key="9">
    <source>
        <dbReference type="ARBA" id="ARBA00022764"/>
    </source>
</evidence>
<comment type="cofactor">
    <cofactor evidence="2">
        <name>Zn(2+)</name>
        <dbReference type="ChEBI" id="CHEBI:29105"/>
    </cofactor>
</comment>
<dbReference type="EMBL" id="BAABWN010000004">
    <property type="protein sequence ID" value="GAA6167668.1"/>
    <property type="molecule type" value="Genomic_DNA"/>
</dbReference>
<dbReference type="InterPro" id="IPR050855">
    <property type="entry name" value="NDM-1-like"/>
</dbReference>
<dbReference type="Proteomes" id="UP001465153">
    <property type="component" value="Unassembled WGS sequence"/>
</dbReference>
<dbReference type="PANTHER" id="PTHR42951:SF4">
    <property type="entry name" value="ACYL-COENZYME A THIOESTERASE MBLAC2"/>
    <property type="match status" value="1"/>
</dbReference>
<keyword evidence="9" id="KW-0574">Periplasm</keyword>
<gene>
    <name evidence="14" type="ORF">NBRC116591_14780</name>
</gene>
<reference evidence="14 15" key="1">
    <citation type="submission" date="2024-04" db="EMBL/GenBank/DDBJ databases">
        <title>Draft genome sequence of Sessilibacter corallicola NBRC 116591.</title>
        <authorList>
            <person name="Miyakawa T."/>
            <person name="Kusuya Y."/>
            <person name="Miura T."/>
        </authorList>
    </citation>
    <scope>NUCLEOTIDE SEQUENCE [LARGE SCALE GENOMIC DNA]</scope>
    <source>
        <strain evidence="14 15">KU-00831-HH</strain>
    </source>
</reference>
<proteinExistence type="inferred from homology"/>
<feature type="domain" description="Metallo-beta-lactamase" evidence="13">
    <location>
        <begin position="48"/>
        <end position="231"/>
    </location>
</feature>
<evidence type="ECO:0000313" key="14">
    <source>
        <dbReference type="EMBL" id="GAA6167668.1"/>
    </source>
</evidence>